<gene>
    <name evidence="4" type="ORF">QYE76_062273</name>
</gene>
<protein>
    <recommendedName>
        <fullName evidence="3">Transposase (putative) gypsy type domain-containing protein</fullName>
    </recommendedName>
</protein>
<evidence type="ECO:0000313" key="5">
    <source>
        <dbReference type="Proteomes" id="UP001231189"/>
    </source>
</evidence>
<sequence>MGKKKGASASEAAKVSRDWSASAISNRDINKLRALGFISASEDDIRLPGAVSRPKPPKGFTVMFTVFLFRGLSLPAHEFLCSLLFFYGIQLWQLTPNSILHLSIFITVCEAFLGIDPHWGLWRKIFYVKRHNDNNGSPVVGGVGFVVRKEVDYFDYPMKESVQGWRNKWFYLRDPLVPGRRFNLPPFEDKLIAKPKKSWQNALSPEERLTADRLFGQIIILKNTGGLTMCGTEVVSVFLQRRVQPLMSRPHQLWLYTGKEDESRVSSADLSAEDLRDEVRRLTCLSMKDNIALTSARPPYDSDHPPTEALAATRCYPPTPESGVVPEDDDEDSEGTEEAPHALEDSDVQEEEATEDDAFIRSRRRKQVHDDFITSAESSPQGGDNDTDEAAAPPPARKSSTSLFAGEDDLDLSDDDDDEVPLAKRAKLASEKAASAKESNPSPAKSTPPSRTVVEKVPVSTVIPPGDIPTSSAGRDHPIYATVDAVVEFAEEFTRLEVENSQLRKTVRSSADQLLEANRLATDAKNENVLLKKEVKKLKQQLKDKQNARCAVATAIDKKEGALRESIRDLLDAADYTVTRRHQLREDSTSDALSLAAESNVQVLGLLKKAKGALSRLYSMIFPKIKEDKTLDELAASFLVDPSEPVEIPPSSSRAEPFPNPSNNDESSLVRRLRDQVSSLDRDITSLRAMASLVKKKGEIAAAIEQYALDSLHVATESLGFVASDAAEENKKIHEEVEAMTDVAHPNHGLWLHRPKAVVMAKFKYRVGKAHYYFDKFHAHLTMVWNTLFPLDQAPETLSALFTRFKSPERIRQLVRKELLAGAELAFASILACHPSLDLGAVANTERSLGQYYDAARGPAYTIVSRMESCLEKDLKAHWDREARL</sequence>
<feature type="compositionally biased region" description="Acidic residues" evidence="2">
    <location>
        <begin position="406"/>
        <end position="420"/>
    </location>
</feature>
<dbReference type="InterPro" id="IPR007321">
    <property type="entry name" value="Transposase_28"/>
</dbReference>
<evidence type="ECO:0000259" key="3">
    <source>
        <dbReference type="Pfam" id="PF04195"/>
    </source>
</evidence>
<keyword evidence="1" id="KW-0175">Coiled coil</keyword>
<evidence type="ECO:0000256" key="1">
    <source>
        <dbReference type="SAM" id="Coils"/>
    </source>
</evidence>
<feature type="compositionally biased region" description="Low complexity" evidence="2">
    <location>
        <begin position="431"/>
        <end position="445"/>
    </location>
</feature>
<accession>A0AAD8S3R3</accession>
<keyword evidence="5" id="KW-1185">Reference proteome</keyword>
<feature type="region of interest" description="Disordered" evidence="2">
    <location>
        <begin position="645"/>
        <end position="668"/>
    </location>
</feature>
<feature type="domain" description="Transposase (putative) gypsy type" evidence="3">
    <location>
        <begin position="62"/>
        <end position="129"/>
    </location>
</feature>
<organism evidence="4 5">
    <name type="scientific">Lolium multiflorum</name>
    <name type="common">Italian ryegrass</name>
    <name type="synonym">Lolium perenne subsp. multiflorum</name>
    <dbReference type="NCBI Taxonomy" id="4521"/>
    <lineage>
        <taxon>Eukaryota</taxon>
        <taxon>Viridiplantae</taxon>
        <taxon>Streptophyta</taxon>
        <taxon>Embryophyta</taxon>
        <taxon>Tracheophyta</taxon>
        <taxon>Spermatophyta</taxon>
        <taxon>Magnoliopsida</taxon>
        <taxon>Liliopsida</taxon>
        <taxon>Poales</taxon>
        <taxon>Poaceae</taxon>
        <taxon>BOP clade</taxon>
        <taxon>Pooideae</taxon>
        <taxon>Poodae</taxon>
        <taxon>Poeae</taxon>
        <taxon>Poeae Chloroplast Group 2 (Poeae type)</taxon>
        <taxon>Loliodinae</taxon>
        <taxon>Loliinae</taxon>
        <taxon>Lolium</taxon>
    </lineage>
</organism>
<feature type="coiled-coil region" evidence="1">
    <location>
        <begin position="514"/>
        <end position="548"/>
    </location>
</feature>
<dbReference type="EMBL" id="JAUUTY010000004">
    <property type="protein sequence ID" value="KAK1644468.1"/>
    <property type="molecule type" value="Genomic_DNA"/>
</dbReference>
<dbReference type="Pfam" id="PF04195">
    <property type="entry name" value="Transposase_28"/>
    <property type="match status" value="1"/>
</dbReference>
<proteinExistence type="predicted"/>
<dbReference type="Proteomes" id="UP001231189">
    <property type="component" value="Unassembled WGS sequence"/>
</dbReference>
<feature type="region of interest" description="Disordered" evidence="2">
    <location>
        <begin position="294"/>
        <end position="475"/>
    </location>
</feature>
<dbReference type="PANTHER" id="PTHR33026:SF7">
    <property type="entry name" value="OS03G0100275 PROTEIN"/>
    <property type="match status" value="1"/>
</dbReference>
<feature type="compositionally biased region" description="Polar residues" evidence="2">
    <location>
        <begin position="375"/>
        <end position="384"/>
    </location>
</feature>
<feature type="compositionally biased region" description="Acidic residues" evidence="2">
    <location>
        <begin position="326"/>
        <end position="337"/>
    </location>
</feature>
<evidence type="ECO:0000313" key="4">
    <source>
        <dbReference type="EMBL" id="KAK1644468.1"/>
    </source>
</evidence>
<name>A0AAD8S3R3_LOLMU</name>
<comment type="caution">
    <text evidence="4">The sequence shown here is derived from an EMBL/GenBank/DDBJ whole genome shotgun (WGS) entry which is preliminary data.</text>
</comment>
<dbReference type="AlphaFoldDB" id="A0AAD8S3R3"/>
<reference evidence="4" key="1">
    <citation type="submission" date="2023-07" db="EMBL/GenBank/DDBJ databases">
        <title>A chromosome-level genome assembly of Lolium multiflorum.</title>
        <authorList>
            <person name="Chen Y."/>
            <person name="Copetti D."/>
            <person name="Kolliker R."/>
            <person name="Studer B."/>
        </authorList>
    </citation>
    <scope>NUCLEOTIDE SEQUENCE</scope>
    <source>
        <strain evidence="4">02402/16</strain>
        <tissue evidence="4">Leaf</tissue>
    </source>
</reference>
<evidence type="ECO:0000256" key="2">
    <source>
        <dbReference type="SAM" id="MobiDB-lite"/>
    </source>
</evidence>
<dbReference type="PANTHER" id="PTHR33026">
    <property type="entry name" value="OS06G0360600 PROTEIN"/>
    <property type="match status" value="1"/>
</dbReference>
<feature type="compositionally biased region" description="Acidic residues" evidence="2">
    <location>
        <begin position="345"/>
        <end position="357"/>
    </location>
</feature>